<sequence length="80" mass="8511">MADCFLNCLLVPNAGLAEAILIITSTDEKNSGALSIPGPARASGNEYDPAPALNNLLRRFPNLTHPLTSGFVRFNITLLS</sequence>
<evidence type="ECO:0000313" key="1">
    <source>
        <dbReference type="EMBL" id="VFU18605.1"/>
    </source>
</evidence>
<protein>
    <submittedName>
        <fullName evidence="1">Uncharacterized protein</fullName>
    </submittedName>
</protein>
<organism evidence="1">
    <name type="scientific">anaerobic digester metagenome</name>
    <dbReference type="NCBI Taxonomy" id="1263854"/>
    <lineage>
        <taxon>unclassified sequences</taxon>
        <taxon>metagenomes</taxon>
        <taxon>ecological metagenomes</taxon>
    </lineage>
</organism>
<dbReference type="EMBL" id="CAADRM010000154">
    <property type="protein sequence ID" value="VFU18605.1"/>
    <property type="molecule type" value="Genomic_DNA"/>
</dbReference>
<accession>A0A485M6R6</accession>
<dbReference type="AlphaFoldDB" id="A0A485M6R6"/>
<reference evidence="1" key="1">
    <citation type="submission" date="2019-03" db="EMBL/GenBank/DDBJ databases">
        <authorList>
            <person name="Hao L."/>
        </authorList>
    </citation>
    <scope>NUCLEOTIDE SEQUENCE</scope>
</reference>
<name>A0A485M6R6_9ZZZZ</name>
<gene>
    <name evidence="1" type="ORF">SCFA_860023</name>
</gene>
<proteinExistence type="predicted"/>